<evidence type="ECO:0000256" key="1">
    <source>
        <dbReference type="SAM" id="MobiDB-lite"/>
    </source>
</evidence>
<sequence length="251" mass="26709">MPVITFANTKGGAGKTTMALVVAGELAKRGFRVAMLDADPQQWVSRWMTRMAKMPKFSIIAHIDADNIEKTIKDLKKRNDYVVVDLPGGVTPLLAKGLGFSDHVFVPVQGCALDAAGGAQVLDILKKLKSECDIHIAHSVALTRVSSIITTRALLAVKGMLAQQGVHVLATPLIERAAYRDMFDAGTLIDALDPEAVSNLAKAQDNARLLVDEIAQLVPVPVKVPKTAKSTATAKAKAETPRKTAAAKKAA</sequence>
<dbReference type="Proteomes" id="UP000547879">
    <property type="component" value="Unassembled WGS sequence"/>
</dbReference>
<dbReference type="CDD" id="cd02042">
    <property type="entry name" value="ParAB_family"/>
    <property type="match status" value="1"/>
</dbReference>
<dbReference type="PIRSF" id="PIRSF009320">
    <property type="entry name" value="Nuc_binding_HP_1000"/>
    <property type="match status" value="1"/>
</dbReference>
<protein>
    <submittedName>
        <fullName evidence="2">Chromosome partitioning protein</fullName>
    </submittedName>
</protein>
<dbReference type="InterPro" id="IPR009744">
    <property type="entry name" value="VirC1"/>
</dbReference>
<feature type="region of interest" description="Disordered" evidence="1">
    <location>
        <begin position="228"/>
        <end position="251"/>
    </location>
</feature>
<accession>A0A7X0D101</accession>
<proteinExistence type="predicted"/>
<dbReference type="PANTHER" id="PTHR13696">
    <property type="entry name" value="P-LOOP CONTAINING NUCLEOSIDE TRIPHOSPHATE HYDROLASE"/>
    <property type="match status" value="1"/>
</dbReference>
<reference evidence="2 3" key="1">
    <citation type="submission" date="2020-08" db="EMBL/GenBank/DDBJ databases">
        <title>Genomic Encyclopedia of Type Strains, Phase IV (KMG-IV): sequencing the most valuable type-strain genomes for metagenomic binning, comparative biology and taxonomic classification.</title>
        <authorList>
            <person name="Goeker M."/>
        </authorList>
    </citation>
    <scope>NUCLEOTIDE SEQUENCE [LARGE SCALE GENOMIC DNA]</scope>
    <source>
        <strain evidence="2 3">DSM 100734</strain>
    </source>
</reference>
<comment type="caution">
    <text evidence="2">The sequence shown here is derived from an EMBL/GenBank/DDBJ whole genome shotgun (WGS) entry which is preliminary data.</text>
</comment>
<dbReference type="AlphaFoldDB" id="A0A7X0D101"/>
<dbReference type="RefSeq" id="WP_183992821.1">
    <property type="nucleotide sequence ID" value="NZ_BMHW01000002.1"/>
</dbReference>
<evidence type="ECO:0000313" key="2">
    <source>
        <dbReference type="EMBL" id="MBB6163046.1"/>
    </source>
</evidence>
<name>A0A7X0D101_9HYPH</name>
<gene>
    <name evidence="2" type="ORF">HNQ72_002864</name>
</gene>
<organism evidence="2 3">
    <name type="scientific">Rhizobium wenxiniae</name>
    <dbReference type="NCBI Taxonomy" id="1737357"/>
    <lineage>
        <taxon>Bacteria</taxon>
        <taxon>Pseudomonadati</taxon>
        <taxon>Pseudomonadota</taxon>
        <taxon>Alphaproteobacteria</taxon>
        <taxon>Hyphomicrobiales</taxon>
        <taxon>Rhizobiaceae</taxon>
        <taxon>Rhizobium/Agrobacterium group</taxon>
        <taxon>Rhizobium</taxon>
    </lineage>
</organism>
<evidence type="ECO:0000313" key="3">
    <source>
        <dbReference type="Proteomes" id="UP000547879"/>
    </source>
</evidence>
<dbReference type="Pfam" id="PF07015">
    <property type="entry name" value="VirC1"/>
    <property type="match status" value="1"/>
</dbReference>
<keyword evidence="3" id="KW-1185">Reference proteome</keyword>
<dbReference type="EMBL" id="JACHEG010000002">
    <property type="protein sequence ID" value="MBB6163046.1"/>
    <property type="molecule type" value="Genomic_DNA"/>
</dbReference>
<dbReference type="InterPro" id="IPR050678">
    <property type="entry name" value="DNA_Partitioning_ATPase"/>
</dbReference>
<dbReference type="InterPro" id="IPR027417">
    <property type="entry name" value="P-loop_NTPase"/>
</dbReference>
<dbReference type="PANTHER" id="PTHR13696:SF96">
    <property type="entry name" value="COBQ_COBB_MIND_PARA NUCLEOTIDE BINDING DOMAIN-CONTAINING PROTEIN"/>
    <property type="match status" value="1"/>
</dbReference>
<dbReference type="Gene3D" id="3.40.50.300">
    <property type="entry name" value="P-loop containing nucleotide triphosphate hydrolases"/>
    <property type="match status" value="1"/>
</dbReference>
<dbReference type="SUPFAM" id="SSF52540">
    <property type="entry name" value="P-loop containing nucleoside triphosphate hydrolases"/>
    <property type="match status" value="1"/>
</dbReference>